<evidence type="ECO:0000313" key="2">
    <source>
        <dbReference type="EMBL" id="KAH7131105.1"/>
    </source>
</evidence>
<comment type="caution">
    <text evidence="2">The sequence shown here is derived from an EMBL/GenBank/DDBJ whole genome shotgun (WGS) entry which is preliminary data.</text>
</comment>
<evidence type="ECO:0000259" key="1">
    <source>
        <dbReference type="Pfam" id="PF17107"/>
    </source>
</evidence>
<dbReference type="Proteomes" id="UP000738349">
    <property type="component" value="Unassembled WGS sequence"/>
</dbReference>
<feature type="domain" description="NACHT-NTPase and P-loop NTPases N-terminal" evidence="1">
    <location>
        <begin position="20"/>
        <end position="135"/>
    </location>
</feature>
<dbReference type="EMBL" id="JAGMUV010000017">
    <property type="protein sequence ID" value="KAH7131105.1"/>
    <property type="molecule type" value="Genomic_DNA"/>
</dbReference>
<gene>
    <name evidence="2" type="ORF">EDB81DRAFT_807929</name>
</gene>
<accession>A0A9P9IU22</accession>
<protein>
    <recommendedName>
        <fullName evidence="1">NACHT-NTPase and P-loop NTPases N-terminal domain-containing protein</fullName>
    </recommendedName>
</protein>
<organism evidence="2 3">
    <name type="scientific">Dactylonectria macrodidyma</name>
    <dbReference type="NCBI Taxonomy" id="307937"/>
    <lineage>
        <taxon>Eukaryota</taxon>
        <taxon>Fungi</taxon>
        <taxon>Dikarya</taxon>
        <taxon>Ascomycota</taxon>
        <taxon>Pezizomycotina</taxon>
        <taxon>Sordariomycetes</taxon>
        <taxon>Hypocreomycetidae</taxon>
        <taxon>Hypocreales</taxon>
        <taxon>Nectriaceae</taxon>
        <taxon>Dactylonectria</taxon>
    </lineage>
</organism>
<dbReference type="AlphaFoldDB" id="A0A9P9IU22"/>
<dbReference type="Pfam" id="PF17107">
    <property type="entry name" value="SesA"/>
    <property type="match status" value="1"/>
</dbReference>
<name>A0A9P9IU22_9HYPO</name>
<reference evidence="2" key="1">
    <citation type="journal article" date="2021" name="Nat. Commun.">
        <title>Genetic determinants of endophytism in the Arabidopsis root mycobiome.</title>
        <authorList>
            <person name="Mesny F."/>
            <person name="Miyauchi S."/>
            <person name="Thiergart T."/>
            <person name="Pickel B."/>
            <person name="Atanasova L."/>
            <person name="Karlsson M."/>
            <person name="Huettel B."/>
            <person name="Barry K.W."/>
            <person name="Haridas S."/>
            <person name="Chen C."/>
            <person name="Bauer D."/>
            <person name="Andreopoulos W."/>
            <person name="Pangilinan J."/>
            <person name="LaButti K."/>
            <person name="Riley R."/>
            <person name="Lipzen A."/>
            <person name="Clum A."/>
            <person name="Drula E."/>
            <person name="Henrissat B."/>
            <person name="Kohler A."/>
            <person name="Grigoriev I.V."/>
            <person name="Martin F.M."/>
            <person name="Hacquard S."/>
        </authorList>
    </citation>
    <scope>NUCLEOTIDE SEQUENCE</scope>
    <source>
        <strain evidence="2">MPI-CAGE-AT-0147</strain>
    </source>
</reference>
<proteinExistence type="predicted"/>
<dbReference type="OrthoDB" id="4330845at2759"/>
<dbReference type="InterPro" id="IPR031352">
    <property type="entry name" value="SesA"/>
</dbReference>
<evidence type="ECO:0000313" key="3">
    <source>
        <dbReference type="Proteomes" id="UP000738349"/>
    </source>
</evidence>
<sequence length="218" mass="23624">MVSPAAKKVIKAIEKFLGPIDRAIRDQDDVAEGIKLPEAFPAVAAYLPLVNKIFSSITSHLQAKSASEETEDDKERYSEIKDAVEELSPLAARLEDLFDTTTSEEPTPWLERYKTAVDDGDRLETVMRNLLSGIREFAKAPLVSDDEVNELQEAIKAVKALPASLADDKGGSHSFVNSGSGIMGIHLGKGEQNWNTSTGFQVTGKGSHVNYNNGVPPA</sequence>
<keyword evidence="3" id="KW-1185">Reference proteome</keyword>